<dbReference type="EMBL" id="RXIC02000026">
    <property type="protein sequence ID" value="KAB1202731.1"/>
    <property type="molecule type" value="Genomic_DNA"/>
</dbReference>
<evidence type="ECO:0000256" key="1">
    <source>
        <dbReference type="SAM" id="MobiDB-lite"/>
    </source>
</evidence>
<evidence type="ECO:0000313" key="3">
    <source>
        <dbReference type="Proteomes" id="UP000516437"/>
    </source>
</evidence>
<feature type="compositionally biased region" description="Acidic residues" evidence="1">
    <location>
        <begin position="32"/>
        <end position="43"/>
    </location>
</feature>
<accession>A0A6A1UR26</accession>
<reference evidence="2 3" key="1">
    <citation type="journal article" date="2019" name="Plant Biotechnol. J.">
        <title>The red bayberry genome and genetic basis of sex determination.</title>
        <authorList>
            <person name="Jia H.M."/>
            <person name="Jia H.J."/>
            <person name="Cai Q.L."/>
            <person name="Wang Y."/>
            <person name="Zhao H.B."/>
            <person name="Yang W.F."/>
            <person name="Wang G.Y."/>
            <person name="Li Y.H."/>
            <person name="Zhan D.L."/>
            <person name="Shen Y.T."/>
            <person name="Niu Q.F."/>
            <person name="Chang L."/>
            <person name="Qiu J."/>
            <person name="Zhao L."/>
            <person name="Xie H.B."/>
            <person name="Fu W.Y."/>
            <person name="Jin J."/>
            <person name="Li X.W."/>
            <person name="Jiao Y."/>
            <person name="Zhou C.C."/>
            <person name="Tu T."/>
            <person name="Chai C.Y."/>
            <person name="Gao J.L."/>
            <person name="Fan L.J."/>
            <person name="van de Weg E."/>
            <person name="Wang J.Y."/>
            <person name="Gao Z.S."/>
        </authorList>
    </citation>
    <scope>NUCLEOTIDE SEQUENCE [LARGE SCALE GENOMIC DNA]</scope>
    <source>
        <tissue evidence="2">Leaves</tissue>
    </source>
</reference>
<name>A0A6A1UR26_9ROSI</name>
<dbReference type="Proteomes" id="UP000516437">
    <property type="component" value="Chromosome 8"/>
</dbReference>
<proteinExistence type="predicted"/>
<feature type="region of interest" description="Disordered" evidence="1">
    <location>
        <begin position="29"/>
        <end position="52"/>
    </location>
</feature>
<sequence>MPTIELRPPKIERTDVDLVLKRKTSLSVASEAEVEEEVDEDEAPLGRKSSKHRMNSGYEDVLRIFSLISRVRSKVATPEVRDIPKVGIPSFSLVPAGPSSVCSRTPLSLGDLAGTPSPLTTPTFDLLETPIVDQVGDKGHIAPRALRVSILLSDFSSSLWVRFT</sequence>
<protein>
    <submittedName>
        <fullName evidence="2">Uncharacterized protein</fullName>
    </submittedName>
</protein>
<dbReference type="AlphaFoldDB" id="A0A6A1UR26"/>
<keyword evidence="3" id="KW-1185">Reference proteome</keyword>
<organism evidence="2 3">
    <name type="scientific">Morella rubra</name>
    <name type="common">Chinese bayberry</name>
    <dbReference type="NCBI Taxonomy" id="262757"/>
    <lineage>
        <taxon>Eukaryota</taxon>
        <taxon>Viridiplantae</taxon>
        <taxon>Streptophyta</taxon>
        <taxon>Embryophyta</taxon>
        <taxon>Tracheophyta</taxon>
        <taxon>Spermatophyta</taxon>
        <taxon>Magnoliopsida</taxon>
        <taxon>eudicotyledons</taxon>
        <taxon>Gunneridae</taxon>
        <taxon>Pentapetalae</taxon>
        <taxon>rosids</taxon>
        <taxon>fabids</taxon>
        <taxon>Fagales</taxon>
        <taxon>Myricaceae</taxon>
        <taxon>Morella</taxon>
    </lineage>
</organism>
<comment type="caution">
    <text evidence="2">The sequence shown here is derived from an EMBL/GenBank/DDBJ whole genome shotgun (WGS) entry which is preliminary data.</text>
</comment>
<evidence type="ECO:0000313" key="2">
    <source>
        <dbReference type="EMBL" id="KAB1202731.1"/>
    </source>
</evidence>
<gene>
    <name evidence="2" type="ORF">CJ030_MR8G002231</name>
</gene>